<evidence type="ECO:0000313" key="1">
    <source>
        <dbReference type="EMBL" id="MBW0137458.1"/>
    </source>
</evidence>
<proteinExistence type="predicted"/>
<sequence length="358" mass="38183">MSRDLSVYLREWPDVAAAARSVGLVIDGDAILRLDGEYVADVGGPEPVETGDVPTQVEPADVPELDVAACRWSVSVVVQGSAPAGVERAEAFARALAVGTGIVEDAATGLWSAGMLHTPTSSGDRLVDVVQLRWYARRADAPADLAQRWLDLCRAHLPAALPRRFGDSEPPRNRFDEEGDAGFVAAHDAALREGGALLYRATRPCFEGSLAGSGRGRVAVHAMTLDRDVDPVALRALFVGVAGAAAAFWASASVQRGHTWTGRSLYVTGERDEYLAPGGSWLGLPARPVAWSWSGPAYRKLLPFDGPLHAWSDDLLDRDALPATWLPEALTSDGRDAPAPKVPRGLRATTWDALRGRG</sequence>
<name>A0ABS6V015_9PSEU</name>
<organism evidence="1 2">
    <name type="scientific">Pseudonocardia abyssalis</name>
    <dbReference type="NCBI Taxonomy" id="2792008"/>
    <lineage>
        <taxon>Bacteria</taxon>
        <taxon>Bacillati</taxon>
        <taxon>Actinomycetota</taxon>
        <taxon>Actinomycetes</taxon>
        <taxon>Pseudonocardiales</taxon>
        <taxon>Pseudonocardiaceae</taxon>
        <taxon>Pseudonocardia</taxon>
    </lineage>
</organism>
<evidence type="ECO:0000313" key="2">
    <source>
        <dbReference type="Proteomes" id="UP000694287"/>
    </source>
</evidence>
<reference evidence="1 2" key="1">
    <citation type="submission" date="2020-11" db="EMBL/GenBank/DDBJ databases">
        <title>Pseudonocardia abyssalis sp. nov. and Pseudonocardia oceani sp. nov., description and phylogenomic analysis of two novel actinomycetes isolated from the deep Southern Ocean.</title>
        <authorList>
            <person name="Parra J."/>
        </authorList>
    </citation>
    <scope>NUCLEOTIDE SEQUENCE [LARGE SCALE GENOMIC DNA]</scope>
    <source>
        <strain evidence="1 2">KRD-168</strain>
    </source>
</reference>
<dbReference type="EMBL" id="JADQDK010000001">
    <property type="protein sequence ID" value="MBW0137458.1"/>
    <property type="molecule type" value="Genomic_DNA"/>
</dbReference>
<keyword evidence="2" id="KW-1185">Reference proteome</keyword>
<dbReference type="RefSeq" id="WP_218602969.1">
    <property type="nucleotide sequence ID" value="NZ_JADQDJ010000096.1"/>
</dbReference>
<dbReference type="Proteomes" id="UP000694287">
    <property type="component" value="Unassembled WGS sequence"/>
</dbReference>
<accession>A0ABS6V015</accession>
<protein>
    <submittedName>
        <fullName evidence="1">Uncharacterized protein</fullName>
    </submittedName>
</protein>
<comment type="caution">
    <text evidence="1">The sequence shown here is derived from an EMBL/GenBank/DDBJ whole genome shotgun (WGS) entry which is preliminary data.</text>
</comment>
<gene>
    <name evidence="1" type="ORF">I4I81_24820</name>
</gene>